<accession>A0A9W9EGB2</accession>
<dbReference type="InterPro" id="IPR003593">
    <property type="entry name" value="AAA+_ATPase"/>
</dbReference>
<dbReference type="InterPro" id="IPR020588">
    <property type="entry name" value="RecA_ATP-bd"/>
</dbReference>
<evidence type="ECO:0000256" key="5">
    <source>
        <dbReference type="ARBA" id="ARBA00023204"/>
    </source>
</evidence>
<keyword evidence="2" id="KW-0547">Nucleotide-binding</keyword>
<dbReference type="GO" id="GO:0033063">
    <property type="term" value="C:Rad51B-Rad51C-Rad51D-XRCC2 complex"/>
    <property type="evidence" value="ECO:0007669"/>
    <property type="project" value="TreeGrafter"/>
</dbReference>
<feature type="region of interest" description="Disordered" evidence="8">
    <location>
        <begin position="286"/>
        <end position="355"/>
    </location>
</feature>
<dbReference type="GO" id="GO:0005657">
    <property type="term" value="C:replication fork"/>
    <property type="evidence" value="ECO:0007669"/>
    <property type="project" value="TreeGrafter"/>
</dbReference>
<dbReference type="Proteomes" id="UP001141434">
    <property type="component" value="Unassembled WGS sequence"/>
</dbReference>
<dbReference type="RefSeq" id="XP_056506599.1">
    <property type="nucleotide sequence ID" value="XM_056660101.1"/>
</dbReference>
<dbReference type="GO" id="GO:0140664">
    <property type="term" value="F:ATP-dependent DNA damage sensor activity"/>
    <property type="evidence" value="ECO:0007669"/>
    <property type="project" value="InterPro"/>
</dbReference>
<gene>
    <name evidence="10" type="ORF">NUU61_009576</name>
</gene>
<dbReference type="AlphaFoldDB" id="A0A9W9EGB2"/>
<dbReference type="InterPro" id="IPR027417">
    <property type="entry name" value="P-loop_NTPase"/>
</dbReference>
<feature type="compositionally biased region" description="Polar residues" evidence="8">
    <location>
        <begin position="301"/>
        <end position="317"/>
    </location>
</feature>
<keyword evidence="11" id="KW-1185">Reference proteome</keyword>
<dbReference type="SUPFAM" id="SSF52540">
    <property type="entry name" value="P-loop containing nucleoside triphosphate hydrolases"/>
    <property type="match status" value="1"/>
</dbReference>
<dbReference type="InterPro" id="IPR013632">
    <property type="entry name" value="Rad51_C"/>
</dbReference>
<dbReference type="SMART" id="SM00382">
    <property type="entry name" value="AAA"/>
    <property type="match status" value="1"/>
</dbReference>
<name>A0A9W9EGB2_9EURO</name>
<dbReference type="GO" id="GO:0005524">
    <property type="term" value="F:ATP binding"/>
    <property type="evidence" value="ECO:0007669"/>
    <property type="project" value="UniProtKB-KW"/>
</dbReference>
<keyword evidence="3" id="KW-0227">DNA damage</keyword>
<comment type="caution">
    <text evidence="10">The sequence shown here is derived from an EMBL/GenBank/DDBJ whole genome shotgun (WGS) entry which is preliminary data.</text>
</comment>
<keyword evidence="4" id="KW-0067">ATP-binding</keyword>
<evidence type="ECO:0000256" key="2">
    <source>
        <dbReference type="ARBA" id="ARBA00022741"/>
    </source>
</evidence>
<dbReference type="PANTHER" id="PTHR46239">
    <property type="entry name" value="DNA REPAIR PROTEIN RAD51 HOMOLOG 3 RAD51C"/>
    <property type="match status" value="1"/>
</dbReference>
<evidence type="ECO:0000259" key="9">
    <source>
        <dbReference type="PROSITE" id="PS50162"/>
    </source>
</evidence>
<reference evidence="10" key="2">
    <citation type="journal article" date="2023" name="IMA Fungus">
        <title>Comparative genomic study of the Penicillium genus elucidates a diverse pangenome and 15 lateral gene transfer events.</title>
        <authorList>
            <person name="Petersen C."/>
            <person name="Sorensen T."/>
            <person name="Nielsen M.R."/>
            <person name="Sondergaard T.E."/>
            <person name="Sorensen J.L."/>
            <person name="Fitzpatrick D.A."/>
            <person name="Frisvad J.C."/>
            <person name="Nielsen K.L."/>
        </authorList>
    </citation>
    <scope>NUCLEOTIDE SEQUENCE</scope>
    <source>
        <strain evidence="10">IBT 34128</strain>
    </source>
</reference>
<evidence type="ECO:0000313" key="10">
    <source>
        <dbReference type="EMBL" id="KAJ5081312.1"/>
    </source>
</evidence>
<dbReference type="GO" id="GO:0000707">
    <property type="term" value="P:meiotic DNA recombinase assembly"/>
    <property type="evidence" value="ECO:0007669"/>
    <property type="project" value="TreeGrafter"/>
</dbReference>
<evidence type="ECO:0000256" key="6">
    <source>
        <dbReference type="ARBA" id="ARBA00023242"/>
    </source>
</evidence>
<dbReference type="EMBL" id="JAPMSZ010000012">
    <property type="protein sequence ID" value="KAJ5081312.1"/>
    <property type="molecule type" value="Genomic_DNA"/>
</dbReference>
<dbReference type="GO" id="GO:0033065">
    <property type="term" value="C:Rad51C-XRCC3 complex"/>
    <property type="evidence" value="ECO:0007669"/>
    <property type="project" value="TreeGrafter"/>
</dbReference>
<evidence type="ECO:0000256" key="1">
    <source>
        <dbReference type="ARBA" id="ARBA00004123"/>
    </source>
</evidence>
<keyword evidence="5" id="KW-0234">DNA repair</keyword>
<feature type="compositionally biased region" description="Basic and acidic residues" evidence="8">
    <location>
        <begin position="286"/>
        <end position="297"/>
    </location>
</feature>
<feature type="compositionally biased region" description="Acidic residues" evidence="8">
    <location>
        <begin position="332"/>
        <end position="346"/>
    </location>
</feature>
<keyword evidence="6" id="KW-0539">Nucleus</keyword>
<evidence type="ECO:0000313" key="11">
    <source>
        <dbReference type="Proteomes" id="UP001141434"/>
    </source>
</evidence>
<dbReference type="GO" id="GO:0007131">
    <property type="term" value="P:reciprocal meiotic recombination"/>
    <property type="evidence" value="ECO:0007669"/>
    <property type="project" value="TreeGrafter"/>
</dbReference>
<evidence type="ECO:0000256" key="4">
    <source>
        <dbReference type="ARBA" id="ARBA00022840"/>
    </source>
</evidence>
<dbReference type="GO" id="GO:0008821">
    <property type="term" value="F:crossover junction DNA endonuclease activity"/>
    <property type="evidence" value="ECO:0007669"/>
    <property type="project" value="TreeGrafter"/>
</dbReference>
<organism evidence="10 11">
    <name type="scientific">Penicillium alfredii</name>
    <dbReference type="NCBI Taxonomy" id="1506179"/>
    <lineage>
        <taxon>Eukaryota</taxon>
        <taxon>Fungi</taxon>
        <taxon>Dikarya</taxon>
        <taxon>Ascomycota</taxon>
        <taxon>Pezizomycotina</taxon>
        <taxon>Eurotiomycetes</taxon>
        <taxon>Eurotiomycetidae</taxon>
        <taxon>Eurotiales</taxon>
        <taxon>Aspergillaceae</taxon>
        <taxon>Penicillium</taxon>
    </lineage>
</organism>
<comment type="subcellular location">
    <subcellularLocation>
        <location evidence="1">Nucleus</location>
    </subcellularLocation>
</comment>
<dbReference type="PANTHER" id="PTHR46239:SF1">
    <property type="entry name" value="DNA REPAIR PROTEIN RAD51 HOMOLOG 3"/>
    <property type="match status" value="1"/>
</dbReference>
<dbReference type="GeneID" id="81399270"/>
<proteinExistence type="predicted"/>
<evidence type="ECO:0000256" key="8">
    <source>
        <dbReference type="SAM" id="MobiDB-lite"/>
    </source>
</evidence>
<dbReference type="GO" id="GO:0000400">
    <property type="term" value="F:four-way junction DNA binding"/>
    <property type="evidence" value="ECO:0007669"/>
    <property type="project" value="TreeGrafter"/>
</dbReference>
<dbReference type="Gene3D" id="3.40.50.300">
    <property type="entry name" value="P-loop containing nucleotide triphosphate hydrolases"/>
    <property type="match status" value="1"/>
</dbReference>
<dbReference type="InterPro" id="IPR052093">
    <property type="entry name" value="HR_Repair_Mediator"/>
</dbReference>
<evidence type="ECO:0000256" key="3">
    <source>
        <dbReference type="ARBA" id="ARBA00022763"/>
    </source>
</evidence>
<protein>
    <recommendedName>
        <fullName evidence="7">DNA repair protein RAD51 homolog 3</fullName>
    </recommendedName>
</protein>
<dbReference type="CDD" id="cd01393">
    <property type="entry name" value="RecA-like"/>
    <property type="match status" value="1"/>
</dbReference>
<feature type="domain" description="RecA family profile 1" evidence="9">
    <location>
        <begin position="33"/>
        <end position="215"/>
    </location>
</feature>
<dbReference type="PROSITE" id="PS50162">
    <property type="entry name" value="RECA_2"/>
    <property type="match status" value="1"/>
</dbReference>
<sequence>MSIHADLLGLDSQDTLPVVSISASQSLNASASTRDPISTGLVRLDTALDEASSQRPGGIVRGQLTEVFGPPGVGKTSLALTIACNALRDAGKVVWIDTGSPVPGPRLMSMSSDLDNLAYFRAPTLPHLLALLVRPPPNFPPNDTALVVIDSVSGLFPAYFPNAAELKDRLAQGKITDKPQLQWLLNRKWNVAGELATHLARLAARNIAVLALNQTHTKIKGQPRATLHPVLAGGAWESNVQTRIMLYRDLPDTRLAEITKRAGRVLPVRSADLIVPFRIEFNGLHELDEPEDERQIEPQKPQESQDVQEEQQPQSSAVPDHTPSRKRKMDEVADSQDEDSDEEYQWMDEAIVDSV</sequence>
<evidence type="ECO:0000256" key="7">
    <source>
        <dbReference type="ARBA" id="ARBA00040674"/>
    </source>
</evidence>
<reference evidence="10" key="1">
    <citation type="submission" date="2022-11" db="EMBL/GenBank/DDBJ databases">
        <authorList>
            <person name="Petersen C."/>
        </authorList>
    </citation>
    <scope>NUCLEOTIDE SEQUENCE</scope>
    <source>
        <strain evidence="10">IBT 34128</strain>
    </source>
</reference>
<dbReference type="OrthoDB" id="5957327at2759"/>
<dbReference type="Pfam" id="PF08423">
    <property type="entry name" value="Rad51"/>
    <property type="match status" value="1"/>
</dbReference>